<dbReference type="FunFam" id="3.40.50.10190:FF:000011">
    <property type="entry name" value="DNA repair protein REV1"/>
    <property type="match status" value="1"/>
</dbReference>
<feature type="region of interest" description="Disordered" evidence="10">
    <location>
        <begin position="694"/>
        <end position="718"/>
    </location>
</feature>
<dbReference type="SMART" id="SM00292">
    <property type="entry name" value="BRCT"/>
    <property type="match status" value="1"/>
</dbReference>
<dbReference type="GO" id="GO:0042276">
    <property type="term" value="P:error-prone translesion synthesis"/>
    <property type="evidence" value="ECO:0007669"/>
    <property type="project" value="InterPro"/>
</dbReference>
<comment type="similarity">
    <text evidence="8">Belongs to the DNA polymerase type-Y family.</text>
</comment>
<dbReference type="Gene3D" id="3.30.70.270">
    <property type="match status" value="1"/>
</dbReference>
<comment type="cofactor">
    <cofactor evidence="9">
        <name>Mg(2+)</name>
        <dbReference type="ChEBI" id="CHEBI:18420"/>
    </cofactor>
    <text evidence="9">Binds 2 magnesium ions.</text>
</comment>
<reference evidence="13" key="2">
    <citation type="submission" date="2021-09" db="EMBL/GenBank/DDBJ databases">
        <authorList>
            <person name="Jia N."/>
            <person name="Wang J."/>
            <person name="Shi W."/>
            <person name="Du L."/>
            <person name="Sun Y."/>
            <person name="Zhan W."/>
            <person name="Jiang J."/>
            <person name="Wang Q."/>
            <person name="Zhang B."/>
            <person name="Ji P."/>
            <person name="Sakyi L.B."/>
            <person name="Cui X."/>
            <person name="Yuan T."/>
            <person name="Jiang B."/>
            <person name="Yang W."/>
            <person name="Lam T.T.-Y."/>
            <person name="Chang Q."/>
            <person name="Ding S."/>
            <person name="Wang X."/>
            <person name="Zhu J."/>
            <person name="Ruan X."/>
            <person name="Zhao L."/>
            <person name="Wei J."/>
            <person name="Que T."/>
            <person name="Du C."/>
            <person name="Cheng J."/>
            <person name="Dai P."/>
            <person name="Han X."/>
            <person name="Huang E."/>
            <person name="Gao Y."/>
            <person name="Liu J."/>
            <person name="Shao H."/>
            <person name="Ye R."/>
            <person name="Li L."/>
            <person name="Wei W."/>
            <person name="Wang X."/>
            <person name="Wang C."/>
            <person name="Huo Q."/>
            <person name="Li W."/>
            <person name="Guo W."/>
            <person name="Chen H."/>
            <person name="Chen S."/>
            <person name="Zhou L."/>
            <person name="Zhou L."/>
            <person name="Ni X."/>
            <person name="Tian J."/>
            <person name="Zhou Y."/>
            <person name="Sheng Y."/>
            <person name="Liu T."/>
            <person name="Pan Y."/>
            <person name="Xia L."/>
            <person name="Li J."/>
            <person name="Zhao F."/>
            <person name="Cao W."/>
        </authorList>
    </citation>
    <scope>NUCLEOTIDE SEQUENCE</scope>
    <source>
        <strain evidence="13">Rmic-2018</strain>
        <tissue evidence="13">Larvae</tissue>
    </source>
</reference>
<dbReference type="InterPro" id="IPR031991">
    <property type="entry name" value="Rev1_C"/>
</dbReference>
<dbReference type="Gene3D" id="3.40.1170.60">
    <property type="match status" value="1"/>
</dbReference>
<evidence type="ECO:0000256" key="7">
    <source>
        <dbReference type="ARBA" id="ARBA00023204"/>
    </source>
</evidence>
<keyword evidence="6 8" id="KW-0238">DNA-binding</keyword>
<feature type="domain" description="UmuC" evidence="12">
    <location>
        <begin position="297"/>
        <end position="499"/>
    </location>
</feature>
<evidence type="ECO:0000313" key="14">
    <source>
        <dbReference type="Proteomes" id="UP000821866"/>
    </source>
</evidence>
<evidence type="ECO:0000256" key="9">
    <source>
        <dbReference type="PIRSR" id="PIRSR036573-2"/>
    </source>
</evidence>
<dbReference type="GO" id="GO:0005634">
    <property type="term" value="C:nucleus"/>
    <property type="evidence" value="ECO:0007669"/>
    <property type="project" value="UniProtKB-SubCell"/>
</dbReference>
<dbReference type="GO" id="GO:0070987">
    <property type="term" value="P:error-free translesion synthesis"/>
    <property type="evidence" value="ECO:0007669"/>
    <property type="project" value="TreeGrafter"/>
</dbReference>
<gene>
    <name evidence="13" type="ORF">HPB51_004985</name>
</gene>
<keyword evidence="14" id="KW-1185">Reference proteome</keyword>
<dbReference type="VEuPathDB" id="VectorBase:LOC119180604"/>
<feature type="compositionally biased region" description="Basic and acidic residues" evidence="10">
    <location>
        <begin position="754"/>
        <end position="763"/>
    </location>
</feature>
<dbReference type="SUPFAM" id="SSF52113">
    <property type="entry name" value="BRCT domain"/>
    <property type="match status" value="1"/>
</dbReference>
<evidence type="ECO:0000313" key="13">
    <source>
        <dbReference type="EMBL" id="KAH8039060.1"/>
    </source>
</evidence>
<accession>A0A9J6EXW6</accession>
<dbReference type="AlphaFoldDB" id="A0A9J6EXW6"/>
<keyword evidence="9" id="KW-0460">Magnesium</keyword>
<keyword evidence="9" id="KW-0479">Metal-binding</keyword>
<feature type="region of interest" description="Disordered" evidence="10">
    <location>
        <begin position="152"/>
        <end position="228"/>
    </location>
</feature>
<evidence type="ECO:0000256" key="5">
    <source>
        <dbReference type="ARBA" id="ARBA00022763"/>
    </source>
</evidence>
<dbReference type="InterPro" id="IPR053848">
    <property type="entry name" value="IMS_HHH_1"/>
</dbReference>
<dbReference type="Gene3D" id="3.30.1490.100">
    <property type="entry name" value="DNA polymerase, Y-family, little finger domain"/>
    <property type="match status" value="1"/>
</dbReference>
<dbReference type="GO" id="GO:0003684">
    <property type="term" value="F:damaged DNA binding"/>
    <property type="evidence" value="ECO:0007669"/>
    <property type="project" value="UniProtKB-UniRule"/>
</dbReference>
<dbReference type="CDD" id="cd17719">
    <property type="entry name" value="BRCT_Rev1"/>
    <property type="match status" value="1"/>
</dbReference>
<name>A0A9J6EXW6_RHIMP</name>
<evidence type="ECO:0000256" key="10">
    <source>
        <dbReference type="SAM" id="MobiDB-lite"/>
    </source>
</evidence>
<dbReference type="Pfam" id="PF00533">
    <property type="entry name" value="BRCT"/>
    <property type="match status" value="1"/>
</dbReference>
<dbReference type="SUPFAM" id="SSF56672">
    <property type="entry name" value="DNA/RNA polymerases"/>
    <property type="match status" value="1"/>
</dbReference>
<reference evidence="13" key="1">
    <citation type="journal article" date="2020" name="Cell">
        <title>Large-Scale Comparative Analyses of Tick Genomes Elucidate Their Genetic Diversity and Vector Capacities.</title>
        <authorList>
            <consortium name="Tick Genome and Microbiome Consortium (TIGMIC)"/>
            <person name="Jia N."/>
            <person name="Wang J."/>
            <person name="Shi W."/>
            <person name="Du L."/>
            <person name="Sun Y."/>
            <person name="Zhan W."/>
            <person name="Jiang J.F."/>
            <person name="Wang Q."/>
            <person name="Zhang B."/>
            <person name="Ji P."/>
            <person name="Bell-Sakyi L."/>
            <person name="Cui X.M."/>
            <person name="Yuan T.T."/>
            <person name="Jiang B.G."/>
            <person name="Yang W.F."/>
            <person name="Lam T.T."/>
            <person name="Chang Q.C."/>
            <person name="Ding S.J."/>
            <person name="Wang X.J."/>
            <person name="Zhu J.G."/>
            <person name="Ruan X.D."/>
            <person name="Zhao L."/>
            <person name="Wei J.T."/>
            <person name="Ye R.Z."/>
            <person name="Que T.C."/>
            <person name="Du C.H."/>
            <person name="Zhou Y.H."/>
            <person name="Cheng J.X."/>
            <person name="Dai P.F."/>
            <person name="Guo W.B."/>
            <person name="Han X.H."/>
            <person name="Huang E.J."/>
            <person name="Li L.F."/>
            <person name="Wei W."/>
            <person name="Gao Y.C."/>
            <person name="Liu J.Z."/>
            <person name="Shao H.Z."/>
            <person name="Wang X."/>
            <person name="Wang C.C."/>
            <person name="Yang T.C."/>
            <person name="Huo Q.B."/>
            <person name="Li W."/>
            <person name="Chen H.Y."/>
            <person name="Chen S.E."/>
            <person name="Zhou L.G."/>
            <person name="Ni X.B."/>
            <person name="Tian J.H."/>
            <person name="Sheng Y."/>
            <person name="Liu T."/>
            <person name="Pan Y.S."/>
            <person name="Xia L.Y."/>
            <person name="Li J."/>
            <person name="Zhao F."/>
            <person name="Cao W.C."/>
        </authorList>
    </citation>
    <scope>NUCLEOTIDE SEQUENCE</scope>
    <source>
        <strain evidence="13">Rmic-2018</strain>
    </source>
</reference>
<evidence type="ECO:0000259" key="11">
    <source>
        <dbReference type="PROSITE" id="PS50172"/>
    </source>
</evidence>
<evidence type="ECO:0000256" key="4">
    <source>
        <dbReference type="ARBA" id="ARBA00022695"/>
    </source>
</evidence>
<feature type="compositionally biased region" description="Polar residues" evidence="10">
    <location>
        <begin position="167"/>
        <end position="178"/>
    </location>
</feature>
<dbReference type="PROSITE" id="PS50173">
    <property type="entry name" value="UMUC"/>
    <property type="match status" value="1"/>
</dbReference>
<dbReference type="GO" id="GO:0046872">
    <property type="term" value="F:metal ion binding"/>
    <property type="evidence" value="ECO:0007669"/>
    <property type="project" value="UniProtKB-KW"/>
</dbReference>
<dbReference type="EMBL" id="JABSTU010000001">
    <property type="protein sequence ID" value="KAH8039060.1"/>
    <property type="molecule type" value="Genomic_DNA"/>
</dbReference>
<dbReference type="PANTHER" id="PTHR45990:SF1">
    <property type="entry name" value="DNA REPAIR PROTEIN REV1"/>
    <property type="match status" value="1"/>
</dbReference>
<comment type="subcellular location">
    <subcellularLocation>
        <location evidence="8">Nucleus</location>
    </subcellularLocation>
</comment>
<dbReference type="InterPro" id="IPR001357">
    <property type="entry name" value="BRCT_dom"/>
</dbReference>
<dbReference type="Pfam" id="PF21999">
    <property type="entry name" value="IMS_HHH_1"/>
    <property type="match status" value="1"/>
</dbReference>
<dbReference type="Pfam" id="PF00817">
    <property type="entry name" value="IMS"/>
    <property type="match status" value="1"/>
</dbReference>
<sequence>MGKRSRRKRFGPTGFEEYGGYMNAKIQKLENQFLNSAQNEIDSSQEDQSSTIFKGISVFVNGYTNPTAEEIRRIMMLHGGTYQHYYKRKPNCYMIATNLPPAKLLDLRDYVVKPNWISDSVQAGKLLPVQDYLLYTPDLKNGQQKLNLVRCEQPSTSAAPSPSSTSQNNDQDSWLSSENSHDEDEHTVCHTENSVHHPQESVDHTRNSVHHAEDSVHQESKKDSVAARKAGDPGFLEQFYGRSRLHHISTASIKLRDYVAQKRALSNGAFEGIEKLKQYLASKSSREQVPIGEEKVIMHIDMDCFFVSVGLRTRPHLKGKPVAVCHGKTSLASISSASSNSQTERSDLTSCSEVASCSYEARKAGVKSRMYLGQARKLCPGLVAIPYDFESYDEVSRILYDVVASFTLDIEAISCDEMFADVTNVLQQASCSPNEFAEFLRKKIEEKTLCTASVGLGPNMLVARVANRIAKPNGHHFVDSSNLPAFFETVNVKDLPGVGYRLQTQLSEMGIETCKQLQALPLETLKAKFGVKTSSLLYNYARGIDNRSLQFDKLRKSVSAEVNYGIRFKEVSPAVYLIIRLKVNLLFLQIHFCMAFGVKTLHNTQFDAQVRQKDAPVNPSKYMGHGMCDNLAKSSHLLAATASKAIISKECYSLAMQMHLVASDIRGVGIQVGRLEPLPSGQGGGVKTMLDFLTTSRPPESHGVAGPSSGTTNGMTESLPKAVSLPAFSEIDPAVLDSLPPDIKDEVLTMYRESRRNPLRSKDTAAGTSGVGSTKSSNHNHRGASSSAASTKPKAQPTGRRRGRPPKGSISPQKARLLACHSLKEYMTKPVQTAVETFESVIDSEKKMEQVKALLQQWINTTNDSVLNSDVIAWTNVLCSIVHERNLEMLDVLLKFFHRTVQKKGAQLWEGTYMKVVNTVQGEVLQVFGHFMKVPIF</sequence>
<feature type="compositionally biased region" description="Low complexity" evidence="10">
    <location>
        <begin position="154"/>
        <end position="166"/>
    </location>
</feature>
<dbReference type="PROSITE" id="PS50172">
    <property type="entry name" value="BRCT"/>
    <property type="match status" value="1"/>
</dbReference>
<keyword evidence="5 8" id="KW-0227">DNA damage</keyword>
<keyword evidence="4 8" id="KW-0548">Nucleotidyltransferase</keyword>
<evidence type="ECO:0000256" key="6">
    <source>
        <dbReference type="ARBA" id="ARBA00023125"/>
    </source>
</evidence>
<dbReference type="PANTHER" id="PTHR45990">
    <property type="entry name" value="DNA REPAIR PROTEIN REV1"/>
    <property type="match status" value="1"/>
</dbReference>
<dbReference type="GO" id="GO:0006281">
    <property type="term" value="P:DNA repair"/>
    <property type="evidence" value="ECO:0007669"/>
    <property type="project" value="UniProtKB-KW"/>
</dbReference>
<dbReference type="InterPro" id="IPR036775">
    <property type="entry name" value="DNA_pol_Y-fam_lit_finger_sf"/>
</dbReference>
<dbReference type="Pfam" id="PF14377">
    <property type="entry name" value="UBM"/>
    <property type="match status" value="1"/>
</dbReference>
<dbReference type="InterPro" id="IPR012112">
    <property type="entry name" value="REV1"/>
</dbReference>
<dbReference type="GO" id="GO:0017125">
    <property type="term" value="F:deoxycytidyl transferase activity"/>
    <property type="evidence" value="ECO:0007669"/>
    <property type="project" value="TreeGrafter"/>
</dbReference>
<dbReference type="EC" id="2.7.7.-" evidence="8"/>
<evidence type="ECO:0000259" key="12">
    <source>
        <dbReference type="PROSITE" id="PS50173"/>
    </source>
</evidence>
<comment type="function">
    <text evidence="8">Deoxycytidyl transferase involved in DNA repair. Transfers a dCMP residue from dCTP to the 3'-end of a DNA primer in a template-dependent reaction. May assist in the first step in the bypass of abasic lesions by the insertion of a nucleotide opposite the lesion. Required for normal induction of mutations by physical and chemical agents.</text>
</comment>
<comment type="caution">
    <text evidence="13">The sequence shown here is derived from an EMBL/GenBank/DDBJ whole genome shotgun (WGS) entry which is preliminary data.</text>
</comment>
<feature type="region of interest" description="Disordered" evidence="10">
    <location>
        <begin position="754"/>
        <end position="814"/>
    </location>
</feature>
<keyword evidence="3 8" id="KW-0808">Transferase</keyword>
<dbReference type="InterPro" id="IPR043128">
    <property type="entry name" value="Rev_trsase/Diguanyl_cyclase"/>
</dbReference>
<dbReference type="Gene3D" id="3.40.50.10190">
    <property type="entry name" value="BRCT domain"/>
    <property type="match status" value="1"/>
</dbReference>
<proteinExistence type="inferred from homology"/>
<dbReference type="InterPro" id="IPR043502">
    <property type="entry name" value="DNA/RNA_pol_sf"/>
</dbReference>
<dbReference type="InterPro" id="IPR038401">
    <property type="entry name" value="Rev1_C_sf"/>
</dbReference>
<dbReference type="GO" id="GO:0003887">
    <property type="term" value="F:DNA-directed DNA polymerase activity"/>
    <property type="evidence" value="ECO:0007669"/>
    <property type="project" value="InterPro"/>
</dbReference>
<organism evidence="13 14">
    <name type="scientific">Rhipicephalus microplus</name>
    <name type="common">Cattle tick</name>
    <name type="synonym">Boophilus microplus</name>
    <dbReference type="NCBI Taxonomy" id="6941"/>
    <lineage>
        <taxon>Eukaryota</taxon>
        <taxon>Metazoa</taxon>
        <taxon>Ecdysozoa</taxon>
        <taxon>Arthropoda</taxon>
        <taxon>Chelicerata</taxon>
        <taxon>Arachnida</taxon>
        <taxon>Acari</taxon>
        <taxon>Parasitiformes</taxon>
        <taxon>Ixodida</taxon>
        <taxon>Ixodoidea</taxon>
        <taxon>Ixodidae</taxon>
        <taxon>Rhipicephalinae</taxon>
        <taxon>Rhipicephalus</taxon>
        <taxon>Boophilus</taxon>
    </lineage>
</organism>
<evidence type="ECO:0000256" key="3">
    <source>
        <dbReference type="ARBA" id="ARBA00022679"/>
    </source>
</evidence>
<keyword evidence="7 8" id="KW-0234">DNA repair</keyword>
<dbReference type="InterPro" id="IPR001126">
    <property type="entry name" value="UmuC"/>
</dbReference>
<feature type="binding site" evidence="9">
    <location>
        <position position="301"/>
    </location>
    <ligand>
        <name>Mg(2+)</name>
        <dbReference type="ChEBI" id="CHEBI:18420"/>
        <label>1</label>
    </ligand>
</feature>
<dbReference type="Proteomes" id="UP000821866">
    <property type="component" value="Chromosome 1"/>
</dbReference>
<dbReference type="Gene3D" id="6.10.250.1490">
    <property type="match status" value="1"/>
</dbReference>
<dbReference type="InterPro" id="IPR025527">
    <property type="entry name" value="HUWE1/Rev1_UBM"/>
</dbReference>
<evidence type="ECO:0000256" key="2">
    <source>
        <dbReference type="ARBA" id="ARBA00022634"/>
    </source>
</evidence>
<protein>
    <recommendedName>
        <fullName evidence="1 8">DNA repair protein REV1</fullName>
        <ecNumber evidence="8">2.7.7.-</ecNumber>
    </recommendedName>
</protein>
<dbReference type="Gene3D" id="1.10.150.20">
    <property type="entry name" value="5' to 3' exonuclease, C-terminal subdomain"/>
    <property type="match status" value="1"/>
</dbReference>
<feature type="domain" description="BRCT" evidence="11">
    <location>
        <begin position="48"/>
        <end position="134"/>
    </location>
</feature>
<feature type="compositionally biased region" description="Basic and acidic residues" evidence="10">
    <location>
        <begin position="179"/>
        <end position="228"/>
    </location>
</feature>
<keyword evidence="2 8" id="KW-0237">DNA synthesis</keyword>
<dbReference type="PIRSF" id="PIRSF036573">
    <property type="entry name" value="REV1"/>
    <property type="match status" value="1"/>
</dbReference>
<keyword evidence="8" id="KW-0539">Nucleus</keyword>
<dbReference type="Pfam" id="PF16727">
    <property type="entry name" value="REV1_C"/>
    <property type="match status" value="1"/>
</dbReference>
<evidence type="ECO:0000256" key="8">
    <source>
        <dbReference type="PIRNR" id="PIRNR036573"/>
    </source>
</evidence>
<feature type="binding site" evidence="9">
    <location>
        <position position="417"/>
    </location>
    <ligand>
        <name>Mg(2+)</name>
        <dbReference type="ChEBI" id="CHEBI:18420"/>
        <label>1</label>
    </ligand>
</feature>
<dbReference type="Gene3D" id="6.10.250.1630">
    <property type="match status" value="1"/>
</dbReference>
<dbReference type="Gene3D" id="1.20.58.1280">
    <property type="entry name" value="DNA repair protein Rev1, C-terminal domain"/>
    <property type="match status" value="1"/>
</dbReference>
<evidence type="ECO:0000256" key="1">
    <source>
        <dbReference type="ARBA" id="ARBA00020399"/>
    </source>
</evidence>
<dbReference type="InterPro" id="IPR036420">
    <property type="entry name" value="BRCT_dom_sf"/>
</dbReference>
<feature type="binding site" evidence="9">
    <location>
        <position position="416"/>
    </location>
    <ligand>
        <name>Mg(2+)</name>
        <dbReference type="ChEBI" id="CHEBI:18420"/>
        <label>1</label>
    </ligand>
</feature>